<feature type="transmembrane region" description="Helical" evidence="2">
    <location>
        <begin position="40"/>
        <end position="60"/>
    </location>
</feature>
<sequence length="110" mass="11497">MRSRPPLDQEPLLTVRATLVFLLGSLAGACAGLLTAREGATLPSALLTAAASFAGAVMFFRTLIGEASGEPYDDQPGPDHVRPGEGERPAPSPTRPASRAGSRMNSRNPR</sequence>
<evidence type="ECO:0000256" key="1">
    <source>
        <dbReference type="SAM" id="MobiDB-lite"/>
    </source>
</evidence>
<dbReference type="RefSeq" id="WP_386255321.1">
    <property type="nucleotide sequence ID" value="NZ_JBHTRV010000059.1"/>
</dbReference>
<dbReference type="PROSITE" id="PS51257">
    <property type="entry name" value="PROKAR_LIPOPROTEIN"/>
    <property type="match status" value="1"/>
</dbReference>
<dbReference type="Proteomes" id="UP001600424">
    <property type="component" value="Unassembled WGS sequence"/>
</dbReference>
<evidence type="ECO:0000313" key="3">
    <source>
        <dbReference type="EMBL" id="MFE5985653.1"/>
    </source>
</evidence>
<accession>A0ABW6J6S5</accession>
<reference evidence="3 4" key="1">
    <citation type="submission" date="2024-09" db="EMBL/GenBank/DDBJ databases">
        <title>The Natural Products Discovery Center: Release of the First 8490 Sequenced Strains for Exploring Actinobacteria Biosynthetic Diversity.</title>
        <authorList>
            <person name="Kalkreuter E."/>
            <person name="Kautsar S.A."/>
            <person name="Yang D."/>
            <person name="Bader C.D."/>
            <person name="Teijaro C.N."/>
            <person name="Fluegel L."/>
            <person name="Davis C.M."/>
            <person name="Simpson J.R."/>
            <person name="Lauterbach L."/>
            <person name="Steele A.D."/>
            <person name="Gui C."/>
            <person name="Meng S."/>
            <person name="Li G."/>
            <person name="Viehrig K."/>
            <person name="Ye F."/>
            <person name="Su P."/>
            <person name="Kiefer A.F."/>
            <person name="Nichols A."/>
            <person name="Cepeda A.J."/>
            <person name="Yan W."/>
            <person name="Fan B."/>
            <person name="Jiang Y."/>
            <person name="Adhikari A."/>
            <person name="Zheng C.-J."/>
            <person name="Schuster L."/>
            <person name="Cowan T.M."/>
            <person name="Smanski M.J."/>
            <person name="Chevrette M.G."/>
            <person name="De Carvalho L.P.S."/>
            <person name="Shen B."/>
        </authorList>
    </citation>
    <scope>NUCLEOTIDE SEQUENCE [LARGE SCALE GENOMIC DNA]</scope>
    <source>
        <strain evidence="3 4">NPDC056472</strain>
    </source>
</reference>
<keyword evidence="2" id="KW-1133">Transmembrane helix</keyword>
<keyword evidence="2" id="KW-0812">Transmembrane</keyword>
<keyword evidence="4" id="KW-1185">Reference proteome</keyword>
<evidence type="ECO:0000256" key="2">
    <source>
        <dbReference type="SAM" id="Phobius"/>
    </source>
</evidence>
<feature type="transmembrane region" description="Helical" evidence="2">
    <location>
        <begin position="12"/>
        <end position="34"/>
    </location>
</feature>
<gene>
    <name evidence="3" type="ORF">ACFQ63_38990</name>
</gene>
<feature type="region of interest" description="Disordered" evidence="1">
    <location>
        <begin position="67"/>
        <end position="110"/>
    </location>
</feature>
<feature type="compositionally biased region" description="Basic and acidic residues" evidence="1">
    <location>
        <begin position="77"/>
        <end position="88"/>
    </location>
</feature>
<organism evidence="3 4">
    <name type="scientific">Streptomyces wedmorensis</name>
    <dbReference type="NCBI Taxonomy" id="43759"/>
    <lineage>
        <taxon>Bacteria</taxon>
        <taxon>Bacillati</taxon>
        <taxon>Actinomycetota</taxon>
        <taxon>Actinomycetes</taxon>
        <taxon>Kitasatosporales</taxon>
        <taxon>Streptomycetaceae</taxon>
        <taxon>Streptomyces</taxon>
    </lineage>
</organism>
<keyword evidence="2" id="KW-0472">Membrane</keyword>
<comment type="caution">
    <text evidence="3">The sequence shown here is derived from an EMBL/GenBank/DDBJ whole genome shotgun (WGS) entry which is preliminary data.</text>
</comment>
<protein>
    <submittedName>
        <fullName evidence="3">Uncharacterized protein</fullName>
    </submittedName>
</protein>
<dbReference type="EMBL" id="JBHTRV010000059">
    <property type="protein sequence ID" value="MFE5985653.1"/>
    <property type="molecule type" value="Genomic_DNA"/>
</dbReference>
<proteinExistence type="predicted"/>
<name>A0ABW6J6S5_STRWE</name>
<evidence type="ECO:0000313" key="4">
    <source>
        <dbReference type="Proteomes" id="UP001600424"/>
    </source>
</evidence>